<proteinExistence type="predicted"/>
<dbReference type="AlphaFoldDB" id="A0A2G5SH69"/>
<gene>
    <name evidence="2" type="ORF">B9Z55_026742</name>
</gene>
<evidence type="ECO:0000256" key="1">
    <source>
        <dbReference type="SAM" id="SignalP"/>
    </source>
</evidence>
<name>A0A2G5SH69_9PELO</name>
<protein>
    <submittedName>
        <fullName evidence="2">Uncharacterized protein</fullName>
    </submittedName>
</protein>
<evidence type="ECO:0000313" key="3">
    <source>
        <dbReference type="Proteomes" id="UP000230233"/>
    </source>
</evidence>
<accession>A0A2G5SH69</accession>
<keyword evidence="1" id="KW-0732">Signal</keyword>
<feature type="signal peptide" evidence="1">
    <location>
        <begin position="1"/>
        <end position="17"/>
    </location>
</feature>
<organism evidence="2 3">
    <name type="scientific">Caenorhabditis nigoni</name>
    <dbReference type="NCBI Taxonomy" id="1611254"/>
    <lineage>
        <taxon>Eukaryota</taxon>
        <taxon>Metazoa</taxon>
        <taxon>Ecdysozoa</taxon>
        <taxon>Nematoda</taxon>
        <taxon>Chromadorea</taxon>
        <taxon>Rhabditida</taxon>
        <taxon>Rhabditina</taxon>
        <taxon>Rhabditomorpha</taxon>
        <taxon>Rhabditoidea</taxon>
        <taxon>Rhabditidae</taxon>
        <taxon>Peloderinae</taxon>
        <taxon>Caenorhabditis</taxon>
    </lineage>
</organism>
<dbReference type="Proteomes" id="UP000230233">
    <property type="component" value="Unassembled WGS sequence"/>
</dbReference>
<reference evidence="3" key="1">
    <citation type="submission" date="2017-10" db="EMBL/GenBank/DDBJ databases">
        <title>Rapid genome shrinkage in a self-fertile nematode reveals novel sperm competition proteins.</title>
        <authorList>
            <person name="Yin D."/>
            <person name="Schwarz E.M."/>
            <person name="Thomas C.G."/>
            <person name="Felde R.L."/>
            <person name="Korf I.F."/>
            <person name="Cutter A.D."/>
            <person name="Schartner C.M."/>
            <person name="Ralston E.J."/>
            <person name="Meyer B.J."/>
            <person name="Haag E.S."/>
        </authorList>
    </citation>
    <scope>NUCLEOTIDE SEQUENCE [LARGE SCALE GENOMIC DNA]</scope>
    <source>
        <strain evidence="3">JU1422</strain>
    </source>
</reference>
<evidence type="ECO:0000313" key="2">
    <source>
        <dbReference type="EMBL" id="PIC14418.1"/>
    </source>
</evidence>
<sequence>MKAALLVLVLLVHTVHSLNYTRLLNVEKLNDLRRFYAKGQIPQIANTNELEYNPELEKVIYAQLALTGGCPKYQYISTDSHDIYLVGEGSGGDTFATIMEGASRTEVAIVTTYCSETQQFHEHLVFAKTNAPDLYGPAGSKCPEGRKATAKGLCAREKKTD</sequence>
<dbReference type="EMBL" id="PDUG01000007">
    <property type="protein sequence ID" value="PIC14418.1"/>
    <property type="molecule type" value="Genomic_DNA"/>
</dbReference>
<keyword evidence="3" id="KW-1185">Reference proteome</keyword>
<comment type="caution">
    <text evidence="2">The sequence shown here is derived from an EMBL/GenBank/DDBJ whole genome shotgun (WGS) entry which is preliminary data.</text>
</comment>
<dbReference type="OrthoDB" id="10413294at2759"/>
<feature type="chain" id="PRO_5013814969" evidence="1">
    <location>
        <begin position="18"/>
        <end position="161"/>
    </location>
</feature>